<dbReference type="GO" id="GO:0003676">
    <property type="term" value="F:nucleic acid binding"/>
    <property type="evidence" value="ECO:0007669"/>
    <property type="project" value="InterPro"/>
</dbReference>
<dbReference type="Gene3D" id="3.30.70.330">
    <property type="match status" value="1"/>
</dbReference>
<comment type="caution">
    <text evidence="1">The sequence shown here is derived from an EMBL/GenBank/DDBJ whole genome shotgun (WGS) entry which is preliminary data.</text>
</comment>
<name>A0A1Y3EUY4_9BILA</name>
<gene>
    <name evidence="1" type="ORF">D917_06050</name>
</gene>
<accession>A0A1Y3EUY4</accession>
<proteinExistence type="predicted"/>
<sequence length="107" mass="12398">MCYRLVSIIPNLCYLAFVDNWESSTLQLFQTVRLCNECLYPIRKNKKTGLSNNYALIRFRSENAVQNVLQHEKHEIDGKVIKVEMSKSANSRFEPEIEDDIEELGTG</sequence>
<dbReference type="SUPFAM" id="SSF54928">
    <property type="entry name" value="RNA-binding domain, RBD"/>
    <property type="match status" value="1"/>
</dbReference>
<reference evidence="1 2" key="1">
    <citation type="submission" date="2015-04" db="EMBL/GenBank/DDBJ databases">
        <title>Draft genome of the roundworm Trichinella nativa.</title>
        <authorList>
            <person name="Mitreva M."/>
        </authorList>
    </citation>
    <scope>NUCLEOTIDE SEQUENCE [LARGE SCALE GENOMIC DNA]</scope>
    <source>
        <strain evidence="1 2">ISS45</strain>
    </source>
</reference>
<dbReference type="Proteomes" id="UP000243006">
    <property type="component" value="Unassembled WGS sequence"/>
</dbReference>
<dbReference type="InterPro" id="IPR012677">
    <property type="entry name" value="Nucleotide-bd_a/b_plait_sf"/>
</dbReference>
<evidence type="ECO:0008006" key="3">
    <source>
        <dbReference type="Google" id="ProtNLM"/>
    </source>
</evidence>
<evidence type="ECO:0000313" key="2">
    <source>
        <dbReference type="Proteomes" id="UP000243006"/>
    </source>
</evidence>
<protein>
    <recommendedName>
        <fullName evidence="3">RRM domain-containing protein</fullName>
    </recommendedName>
</protein>
<dbReference type="EMBL" id="LVZM01002543">
    <property type="protein sequence ID" value="OUC48590.1"/>
    <property type="molecule type" value="Genomic_DNA"/>
</dbReference>
<organism evidence="1 2">
    <name type="scientific">Trichinella nativa</name>
    <dbReference type="NCBI Taxonomy" id="6335"/>
    <lineage>
        <taxon>Eukaryota</taxon>
        <taxon>Metazoa</taxon>
        <taxon>Ecdysozoa</taxon>
        <taxon>Nematoda</taxon>
        <taxon>Enoplea</taxon>
        <taxon>Dorylaimia</taxon>
        <taxon>Trichinellida</taxon>
        <taxon>Trichinellidae</taxon>
        <taxon>Trichinella</taxon>
    </lineage>
</organism>
<evidence type="ECO:0000313" key="1">
    <source>
        <dbReference type="EMBL" id="OUC48590.1"/>
    </source>
</evidence>
<dbReference type="AlphaFoldDB" id="A0A1Y3EUY4"/>
<dbReference type="InterPro" id="IPR035979">
    <property type="entry name" value="RBD_domain_sf"/>
</dbReference>